<dbReference type="Proteomes" id="UP000060699">
    <property type="component" value="Chromosome"/>
</dbReference>
<evidence type="ECO:0000256" key="7">
    <source>
        <dbReference type="ARBA" id="ARBA00022729"/>
    </source>
</evidence>
<proteinExistence type="predicted"/>
<evidence type="ECO:0000256" key="12">
    <source>
        <dbReference type="ARBA" id="ARBA00023012"/>
    </source>
</evidence>
<evidence type="ECO:0000256" key="9">
    <source>
        <dbReference type="ARBA" id="ARBA00022777"/>
    </source>
</evidence>
<keyword evidence="11" id="KW-1133">Transmembrane helix</keyword>
<dbReference type="SUPFAM" id="SSF47384">
    <property type="entry name" value="Homodimeric domain of signal transducing histidine kinase"/>
    <property type="match status" value="1"/>
</dbReference>
<keyword evidence="14" id="KW-0472">Membrane</keyword>
<dbReference type="Gene3D" id="3.40.50.2300">
    <property type="match status" value="1"/>
</dbReference>
<dbReference type="InterPro" id="IPR005467">
    <property type="entry name" value="His_kinase_dom"/>
</dbReference>
<evidence type="ECO:0000256" key="6">
    <source>
        <dbReference type="ARBA" id="ARBA00022692"/>
    </source>
</evidence>
<evidence type="ECO:0000256" key="16">
    <source>
        <dbReference type="ARBA" id="ARBA00070152"/>
    </source>
</evidence>
<dbReference type="PRINTS" id="PR00344">
    <property type="entry name" value="BCTRLSENSOR"/>
</dbReference>
<dbReference type="CDD" id="cd17546">
    <property type="entry name" value="REC_hyHK_CKI1_RcsC-like"/>
    <property type="match status" value="1"/>
</dbReference>
<dbReference type="InterPro" id="IPR003594">
    <property type="entry name" value="HATPase_dom"/>
</dbReference>
<dbReference type="SMART" id="SM00448">
    <property type="entry name" value="REC"/>
    <property type="match status" value="1"/>
</dbReference>
<dbReference type="Pfam" id="PF02518">
    <property type="entry name" value="HATPase_c"/>
    <property type="match status" value="1"/>
</dbReference>
<dbReference type="AlphaFoldDB" id="A0A0U3MKQ1"/>
<dbReference type="Pfam" id="PF00072">
    <property type="entry name" value="Response_reg"/>
    <property type="match status" value="1"/>
</dbReference>
<dbReference type="PATRIC" id="fig|76731.3.peg.3677"/>
<comment type="subcellular location">
    <subcellularLocation>
        <location evidence="2">Membrane</location>
    </subcellularLocation>
</comment>
<organism evidence="17 18">
    <name type="scientific">Roseateles depolymerans</name>
    <dbReference type="NCBI Taxonomy" id="76731"/>
    <lineage>
        <taxon>Bacteria</taxon>
        <taxon>Pseudomonadati</taxon>
        <taxon>Pseudomonadota</taxon>
        <taxon>Betaproteobacteria</taxon>
        <taxon>Burkholderiales</taxon>
        <taxon>Sphaerotilaceae</taxon>
        <taxon>Roseateles</taxon>
    </lineage>
</organism>
<dbReference type="GO" id="GO:0000155">
    <property type="term" value="F:phosphorelay sensor kinase activity"/>
    <property type="evidence" value="ECO:0007669"/>
    <property type="project" value="InterPro"/>
</dbReference>
<evidence type="ECO:0000256" key="13">
    <source>
        <dbReference type="ARBA" id="ARBA00023026"/>
    </source>
</evidence>
<dbReference type="GO" id="GO:0016020">
    <property type="term" value="C:membrane"/>
    <property type="evidence" value="ECO:0007669"/>
    <property type="project" value="UniProtKB-SubCell"/>
</dbReference>
<dbReference type="InterPro" id="IPR003661">
    <property type="entry name" value="HisK_dim/P_dom"/>
</dbReference>
<evidence type="ECO:0000256" key="1">
    <source>
        <dbReference type="ARBA" id="ARBA00000085"/>
    </source>
</evidence>
<keyword evidence="7" id="KW-0732">Signal</keyword>
<keyword evidence="6" id="KW-0812">Transmembrane</keyword>
<dbReference type="SMART" id="SM00388">
    <property type="entry name" value="HisKA"/>
    <property type="match status" value="1"/>
</dbReference>
<dbReference type="InterPro" id="IPR036097">
    <property type="entry name" value="HisK_dim/P_sf"/>
</dbReference>
<evidence type="ECO:0000256" key="11">
    <source>
        <dbReference type="ARBA" id="ARBA00022989"/>
    </source>
</evidence>
<keyword evidence="5" id="KW-0808">Transferase</keyword>
<gene>
    <name evidence="17" type="ORF">RD2015_3588</name>
</gene>
<accession>A0A0U3MKQ1</accession>
<dbReference type="InterPro" id="IPR001789">
    <property type="entry name" value="Sig_transdc_resp-reg_receiver"/>
</dbReference>
<evidence type="ECO:0000256" key="8">
    <source>
        <dbReference type="ARBA" id="ARBA00022741"/>
    </source>
</evidence>
<dbReference type="CDD" id="cd00082">
    <property type="entry name" value="HisKA"/>
    <property type="match status" value="1"/>
</dbReference>
<protein>
    <recommendedName>
        <fullName evidence="16">Virulence sensor protein BvgS</fullName>
        <ecNumber evidence="3">2.7.13.3</ecNumber>
    </recommendedName>
</protein>
<dbReference type="PANTHER" id="PTHR45339">
    <property type="entry name" value="HYBRID SIGNAL TRANSDUCTION HISTIDINE KINASE J"/>
    <property type="match status" value="1"/>
</dbReference>
<dbReference type="Gene3D" id="3.30.565.10">
    <property type="entry name" value="Histidine kinase-like ATPase, C-terminal domain"/>
    <property type="match status" value="1"/>
</dbReference>
<dbReference type="EMBL" id="CP013729">
    <property type="protein sequence ID" value="ALV08044.1"/>
    <property type="molecule type" value="Genomic_DNA"/>
</dbReference>
<keyword evidence="10" id="KW-0067">ATP-binding</keyword>
<evidence type="ECO:0000256" key="14">
    <source>
        <dbReference type="ARBA" id="ARBA00023136"/>
    </source>
</evidence>
<dbReference type="OrthoDB" id="8577169at2"/>
<dbReference type="SMART" id="SM00387">
    <property type="entry name" value="HATPase_c"/>
    <property type="match status" value="1"/>
</dbReference>
<dbReference type="Gene3D" id="1.10.287.130">
    <property type="match status" value="1"/>
</dbReference>
<keyword evidence="12" id="KW-0902">Two-component regulatory system</keyword>
<keyword evidence="18" id="KW-1185">Reference proteome</keyword>
<keyword evidence="8" id="KW-0547">Nucleotide-binding</keyword>
<evidence type="ECO:0000256" key="5">
    <source>
        <dbReference type="ARBA" id="ARBA00022679"/>
    </source>
</evidence>
<dbReference type="FunFam" id="1.10.287.130:FF:000004">
    <property type="entry name" value="Ethylene receptor 1"/>
    <property type="match status" value="1"/>
</dbReference>
<comment type="function">
    <text evidence="15">Member of the two-component regulatory system BvgS/BvgA. Phosphorylates BvgA via a four-step phosphorelay in response to environmental signals.</text>
</comment>
<evidence type="ECO:0000256" key="15">
    <source>
        <dbReference type="ARBA" id="ARBA00058004"/>
    </source>
</evidence>
<dbReference type="InterPro" id="IPR011006">
    <property type="entry name" value="CheY-like_superfamily"/>
</dbReference>
<dbReference type="GO" id="GO:0005524">
    <property type="term" value="F:ATP binding"/>
    <property type="evidence" value="ECO:0007669"/>
    <property type="project" value="UniProtKB-KW"/>
</dbReference>
<evidence type="ECO:0000313" key="18">
    <source>
        <dbReference type="Proteomes" id="UP000060699"/>
    </source>
</evidence>
<dbReference type="CDD" id="cd16922">
    <property type="entry name" value="HATPase_EvgS-ArcB-TorS-like"/>
    <property type="match status" value="1"/>
</dbReference>
<dbReference type="SUPFAM" id="SSF55874">
    <property type="entry name" value="ATPase domain of HSP90 chaperone/DNA topoisomerase II/histidine kinase"/>
    <property type="match status" value="1"/>
</dbReference>
<sequence length="623" mass="67587">MGATVNVAGPIDGDTPVALEVRAERLSALQSLVRLPAAVGALFSILPVVLLWRHLDPAELLCWLAARWAISAWRGLEARRFLKGPVRLPDLPRWERRYLSALLLDGLAWGMVGALFATPNLPEIDGAVMTLLVGLAAFTQVTLSSWTRAQALFASLVLAPLIVRLGLQGGAVGWLSAGALVTFWLLMTLESRRVEARTLELLRLRFEQAHLAEQSQLALHAAEETSSSKSRFVAMMSHEIRTPLNGILGMAQLLETSDLSDQQRQQVDIVRRSGRHLLGLVNDILDLARIESGKLVVESHPMDMREVVGDVCRLLGETARTKGLRFDWQVSDALPPRVMGDASRIQQILHNLVGNAIKFTDQGGVSVEVSPVLDMRAGTLLRCAVRDSGEGIPADQLERIFAPFEQVVARRMRRHDGTGLGLTIARELARAMGGDLRCASTPGVGSVFEFSLPLQPAEAGAAAEPPAARPLPTPTQVPQLTGRVLLVDDSMVNLLVASTMLQQCGLAVTTAEDGRQALDQLRGQRFDLVLMDCQMPEMDGFSATQAWREEEARRRLPRTPVVALTASAINDDRDRCTRAGMDDFLLKPFEMGDLLSLVERHLPSSAAAPSGVAPGPLAGLATP</sequence>
<dbReference type="EC" id="2.7.13.3" evidence="3"/>
<dbReference type="PROSITE" id="PS50109">
    <property type="entry name" value="HIS_KIN"/>
    <property type="match status" value="1"/>
</dbReference>
<dbReference type="SUPFAM" id="SSF52172">
    <property type="entry name" value="CheY-like"/>
    <property type="match status" value="1"/>
</dbReference>
<keyword evidence="9 17" id="KW-0418">Kinase</keyword>
<dbReference type="KEGG" id="rdp:RD2015_3588"/>
<dbReference type="InterPro" id="IPR004358">
    <property type="entry name" value="Sig_transdc_His_kin-like_C"/>
</dbReference>
<dbReference type="PANTHER" id="PTHR45339:SF1">
    <property type="entry name" value="HYBRID SIGNAL TRANSDUCTION HISTIDINE KINASE J"/>
    <property type="match status" value="1"/>
</dbReference>
<dbReference type="PROSITE" id="PS50110">
    <property type="entry name" value="RESPONSE_REGULATORY"/>
    <property type="match status" value="1"/>
</dbReference>
<evidence type="ECO:0000256" key="2">
    <source>
        <dbReference type="ARBA" id="ARBA00004370"/>
    </source>
</evidence>
<keyword evidence="4" id="KW-0597">Phosphoprotein</keyword>
<dbReference type="STRING" id="76731.RD2015_3588"/>
<name>A0A0U3MKQ1_9BURK</name>
<dbReference type="Pfam" id="PF00512">
    <property type="entry name" value="HisKA"/>
    <property type="match status" value="1"/>
</dbReference>
<reference evidence="17 18" key="1">
    <citation type="submission" date="2015-12" db="EMBL/GenBank/DDBJ databases">
        <title>Complete genome of Roseateles depolymerans KCTC 42856.</title>
        <authorList>
            <person name="Kim K.M."/>
        </authorList>
    </citation>
    <scope>NUCLEOTIDE SEQUENCE [LARGE SCALE GENOMIC DNA]</scope>
    <source>
        <strain evidence="17 18">KCTC 42856</strain>
    </source>
</reference>
<dbReference type="FunFam" id="3.30.565.10:FF:000010">
    <property type="entry name" value="Sensor histidine kinase RcsC"/>
    <property type="match status" value="1"/>
</dbReference>
<evidence type="ECO:0000256" key="3">
    <source>
        <dbReference type="ARBA" id="ARBA00012438"/>
    </source>
</evidence>
<evidence type="ECO:0000256" key="4">
    <source>
        <dbReference type="ARBA" id="ARBA00022553"/>
    </source>
</evidence>
<dbReference type="InterPro" id="IPR036890">
    <property type="entry name" value="HATPase_C_sf"/>
</dbReference>
<evidence type="ECO:0000313" key="17">
    <source>
        <dbReference type="EMBL" id="ALV08044.1"/>
    </source>
</evidence>
<evidence type="ECO:0000256" key="10">
    <source>
        <dbReference type="ARBA" id="ARBA00022840"/>
    </source>
</evidence>
<comment type="catalytic activity">
    <reaction evidence="1">
        <text>ATP + protein L-histidine = ADP + protein N-phospho-L-histidine.</text>
        <dbReference type="EC" id="2.7.13.3"/>
    </reaction>
</comment>
<keyword evidence="13" id="KW-0843">Virulence</keyword>